<feature type="compositionally biased region" description="Low complexity" evidence="10">
    <location>
        <begin position="382"/>
        <end position="424"/>
    </location>
</feature>
<evidence type="ECO:0000256" key="4">
    <source>
        <dbReference type="ARBA" id="ARBA00022525"/>
    </source>
</evidence>
<dbReference type="SUPFAM" id="SSF53474">
    <property type="entry name" value="alpha/beta-Hydrolases"/>
    <property type="match status" value="1"/>
</dbReference>
<keyword evidence="4" id="KW-0964">Secreted</keyword>
<dbReference type="Proteomes" id="UP001218218">
    <property type="component" value="Unassembled WGS sequence"/>
</dbReference>
<evidence type="ECO:0000256" key="1">
    <source>
        <dbReference type="ARBA" id="ARBA00004613"/>
    </source>
</evidence>
<comment type="caution">
    <text evidence="12">The sequence shown here is derived from an EMBL/GenBank/DDBJ whole genome shotgun (WGS) entry which is preliminary data.</text>
</comment>
<evidence type="ECO:0000256" key="2">
    <source>
        <dbReference type="ARBA" id="ARBA00010092"/>
    </source>
</evidence>
<gene>
    <name evidence="12" type="ORF">DFH08DRAFT_723471</name>
</gene>
<dbReference type="GO" id="GO:0046274">
    <property type="term" value="P:lignin catabolic process"/>
    <property type="evidence" value="ECO:0007669"/>
    <property type="project" value="UniProtKB-KW"/>
</dbReference>
<evidence type="ECO:0000256" key="9">
    <source>
        <dbReference type="ARBA" id="ARBA00026105"/>
    </source>
</evidence>
<evidence type="ECO:0000256" key="3">
    <source>
        <dbReference type="ARBA" id="ARBA00022487"/>
    </source>
</evidence>
<comment type="catalytic activity">
    <reaction evidence="8">
        <text>a 4-O-methyl-alpha-D-glucuronosyl ester derivative + H2O = 4-O-methyl-alpha-D-glucuronate derivative + an alcohol + H(+)</text>
        <dbReference type="Rhea" id="RHEA:67452"/>
        <dbReference type="ChEBI" id="CHEBI:15377"/>
        <dbReference type="ChEBI" id="CHEBI:15378"/>
        <dbReference type="ChEBI" id="CHEBI:30879"/>
        <dbReference type="ChEBI" id="CHEBI:171667"/>
        <dbReference type="ChEBI" id="CHEBI:171668"/>
        <dbReference type="EC" id="3.1.1.117"/>
    </reaction>
    <physiologicalReaction direction="left-to-right" evidence="8">
        <dbReference type="Rhea" id="RHEA:67453"/>
    </physiologicalReaction>
</comment>
<keyword evidence="3" id="KW-0719">Serine esterase</keyword>
<evidence type="ECO:0000256" key="10">
    <source>
        <dbReference type="SAM" id="MobiDB-lite"/>
    </source>
</evidence>
<evidence type="ECO:0000256" key="8">
    <source>
        <dbReference type="ARBA" id="ARBA00024511"/>
    </source>
</evidence>
<dbReference type="EMBL" id="JARIHO010000121">
    <property type="protein sequence ID" value="KAJ7302060.1"/>
    <property type="molecule type" value="Genomic_DNA"/>
</dbReference>
<keyword evidence="5" id="KW-0732">Signal</keyword>
<evidence type="ECO:0000256" key="5">
    <source>
        <dbReference type="ARBA" id="ARBA00022729"/>
    </source>
</evidence>
<name>A0AAD7E8D4_9AGAR</name>
<dbReference type="GO" id="GO:0005576">
    <property type="term" value="C:extracellular region"/>
    <property type="evidence" value="ECO:0007669"/>
    <property type="project" value="UniProtKB-SubCell"/>
</dbReference>
<keyword evidence="7" id="KW-0439">Lignin degradation</keyword>
<dbReference type="EC" id="3.1.1.117" evidence="9"/>
<dbReference type="Pfam" id="PF22244">
    <property type="entry name" value="GCE_fung"/>
    <property type="match status" value="1"/>
</dbReference>
<dbReference type="Gene3D" id="3.40.50.1820">
    <property type="entry name" value="alpha/beta hydrolase"/>
    <property type="match status" value="1"/>
</dbReference>
<feature type="domain" description="4-O-methyl-glucuronoyl methylesterase-like" evidence="11">
    <location>
        <begin position="83"/>
        <end position="313"/>
    </location>
</feature>
<dbReference type="InterPro" id="IPR029058">
    <property type="entry name" value="AB_hydrolase_fold"/>
</dbReference>
<evidence type="ECO:0000259" key="11">
    <source>
        <dbReference type="Pfam" id="PF22244"/>
    </source>
</evidence>
<comment type="subcellular location">
    <subcellularLocation>
        <location evidence="1">Secreted</location>
    </subcellularLocation>
</comment>
<reference evidence="12" key="1">
    <citation type="submission" date="2023-03" db="EMBL/GenBank/DDBJ databases">
        <title>Massive genome expansion in bonnet fungi (Mycena s.s.) driven by repeated elements and novel gene families across ecological guilds.</title>
        <authorList>
            <consortium name="Lawrence Berkeley National Laboratory"/>
            <person name="Harder C.B."/>
            <person name="Miyauchi S."/>
            <person name="Viragh M."/>
            <person name="Kuo A."/>
            <person name="Thoen E."/>
            <person name="Andreopoulos B."/>
            <person name="Lu D."/>
            <person name="Skrede I."/>
            <person name="Drula E."/>
            <person name="Henrissat B."/>
            <person name="Morin E."/>
            <person name="Kohler A."/>
            <person name="Barry K."/>
            <person name="LaButti K."/>
            <person name="Morin E."/>
            <person name="Salamov A."/>
            <person name="Lipzen A."/>
            <person name="Mereny Z."/>
            <person name="Hegedus B."/>
            <person name="Baldrian P."/>
            <person name="Stursova M."/>
            <person name="Weitz H."/>
            <person name="Taylor A."/>
            <person name="Grigoriev I.V."/>
            <person name="Nagy L.G."/>
            <person name="Martin F."/>
            <person name="Kauserud H."/>
        </authorList>
    </citation>
    <scope>NUCLEOTIDE SEQUENCE</scope>
    <source>
        <strain evidence="12">CBHHK002</strain>
    </source>
</reference>
<feature type="region of interest" description="Disordered" evidence="10">
    <location>
        <begin position="376"/>
        <end position="434"/>
    </location>
</feature>
<organism evidence="12 13">
    <name type="scientific">Mycena albidolilacea</name>
    <dbReference type="NCBI Taxonomy" id="1033008"/>
    <lineage>
        <taxon>Eukaryota</taxon>
        <taxon>Fungi</taxon>
        <taxon>Dikarya</taxon>
        <taxon>Basidiomycota</taxon>
        <taxon>Agaricomycotina</taxon>
        <taxon>Agaricomycetes</taxon>
        <taxon>Agaricomycetidae</taxon>
        <taxon>Agaricales</taxon>
        <taxon>Marasmiineae</taxon>
        <taxon>Mycenaceae</taxon>
        <taxon>Mycena</taxon>
    </lineage>
</organism>
<sequence>MHSQACNSHCLLACPTIPSLSSYSNTALPDPFTFANGAKVVTTADWACRSAEISTLLQQDELGVMPGTPQSVTASFSGTTLTITVTDGGKSISFAPTITYPSTGTAPFPAIIGIGGISIPAPAGVAIINFNNNDLGLQNDASSRGQGKFFQLYSSNAGAMLAWAWGVRRIMDAIEKTPAARIDPKRVGVSGCSRNGKGALVAGAFEPRIVLTIPQESGSGGTDSWRISDSILKNGTSTQTASEIIGENVWFGTSFNQFAQSSVNKLPVDHHLLMGMVAPRALFVIDNVGYDWLGPFASYGALVSARTIWTALGAPSAMGYSQAANHVHCSFPSSQQTQLNAFVNKYLLGQSTNTNITETAGNYQFAIPNSQWAPWTPPASLTPSNGTSTTTVSSTGASTTTVSSTTTIATTTTPTSTPTGGTAAHWEQCGGMGK</sequence>
<keyword evidence="13" id="KW-1185">Reference proteome</keyword>
<dbReference type="InterPro" id="IPR054579">
    <property type="entry name" value="GCE-like_dom"/>
</dbReference>
<evidence type="ECO:0000313" key="13">
    <source>
        <dbReference type="Proteomes" id="UP001218218"/>
    </source>
</evidence>
<evidence type="ECO:0000313" key="12">
    <source>
        <dbReference type="EMBL" id="KAJ7302060.1"/>
    </source>
</evidence>
<proteinExistence type="inferred from homology"/>
<evidence type="ECO:0000256" key="7">
    <source>
        <dbReference type="ARBA" id="ARBA00023185"/>
    </source>
</evidence>
<keyword evidence="6" id="KW-0378">Hydrolase</keyword>
<comment type="similarity">
    <text evidence="2">Belongs to the carbohydrate esterase 15 (CE15) family.</text>
</comment>
<protein>
    <recommendedName>
        <fullName evidence="9">(4-O-methyl)-D-glucuronate--lignin esterase</fullName>
        <ecNumber evidence="9">3.1.1.117</ecNumber>
    </recommendedName>
</protein>
<dbReference type="AlphaFoldDB" id="A0AAD7E8D4"/>
<accession>A0AAD7E8D4</accession>
<dbReference type="GO" id="GO:0052689">
    <property type="term" value="F:carboxylic ester hydrolase activity"/>
    <property type="evidence" value="ECO:0007669"/>
    <property type="project" value="UniProtKB-KW"/>
</dbReference>
<evidence type="ECO:0000256" key="6">
    <source>
        <dbReference type="ARBA" id="ARBA00022801"/>
    </source>
</evidence>